<evidence type="ECO:0000256" key="2">
    <source>
        <dbReference type="ARBA" id="ARBA00022777"/>
    </source>
</evidence>
<feature type="domain" description="Carbohydrate kinase PfkB" evidence="3">
    <location>
        <begin position="3"/>
        <end position="292"/>
    </location>
</feature>
<keyword evidence="1 4" id="KW-0808">Transferase</keyword>
<dbReference type="RefSeq" id="WP_095023605.1">
    <property type="nucleotide sequence ID" value="NZ_CAACYJ010000040.1"/>
</dbReference>
<dbReference type="EMBL" id="CAACYJ010000040">
    <property type="protein sequence ID" value="VFB21980.1"/>
    <property type="molecule type" value="Genomic_DNA"/>
</dbReference>
<accession>A0A449IRD2</accession>
<evidence type="ECO:0000313" key="5">
    <source>
        <dbReference type="Proteomes" id="UP000330809"/>
    </source>
</evidence>
<dbReference type="PANTHER" id="PTHR10584:SF167">
    <property type="entry name" value="PFKB DOMAIN PROTEIN"/>
    <property type="match status" value="1"/>
</dbReference>
<name>A0A449IRD2_PSEFR</name>
<protein>
    <submittedName>
        <fullName evidence="4">Putative sugar kinase</fullName>
        <ecNumber evidence="4">2.7.1.15</ecNumber>
    </submittedName>
</protein>
<dbReference type="GO" id="GO:0004747">
    <property type="term" value="F:ribokinase activity"/>
    <property type="evidence" value="ECO:0007669"/>
    <property type="project" value="UniProtKB-EC"/>
</dbReference>
<evidence type="ECO:0000259" key="3">
    <source>
        <dbReference type="Pfam" id="PF00294"/>
    </source>
</evidence>
<dbReference type="AlphaFoldDB" id="A0A449IRD2"/>
<evidence type="ECO:0000256" key="1">
    <source>
        <dbReference type="ARBA" id="ARBA00022679"/>
    </source>
</evidence>
<keyword evidence="2 4" id="KW-0418">Kinase</keyword>
<proteinExistence type="predicted"/>
<dbReference type="EC" id="2.7.1.15" evidence="4"/>
<evidence type="ECO:0000313" key="4">
    <source>
        <dbReference type="EMBL" id="VFB21980.1"/>
    </source>
</evidence>
<reference evidence="4 5" key="1">
    <citation type="submission" date="2019-02" db="EMBL/GenBank/DDBJ databases">
        <authorList>
            <consortium name="Pathogen Informatics"/>
        </authorList>
    </citation>
    <scope>NUCLEOTIDE SEQUENCE [LARGE SCALE GENOMIC DNA]</scope>
    <source>
        <strain evidence="4 5">3012STDY7103891</strain>
    </source>
</reference>
<gene>
    <name evidence="4" type="primary">rbsK_2</name>
    <name evidence="4" type="ORF">NCTC10754_04662</name>
</gene>
<sequence length="309" mass="32132">MPRLLHTGQVIIDLAMSLDTLPASGGDALAHSASFHAGGGFNVMAAAQRNGLQSVYLGRHGQGQFGDMARQAMHAEGIHMTLPVDPHKDTGLCVALTEASAERTFISCIGAEGGLSAHDLAHVSVQPDDHLYVSGYSLLHVGKARPLLQWIQGLAQSVQVTFDPGPLLTDIDPQLLDALLPRLNLWTGNTAEALSFTHAPTLTDALPALSARLPTHCLAVVRDGPQGCWISDRHGQQHIAGLKVQCIDSNGAGDAHTGVLIAALAAGHPAPQAAQRANAAAAIAVTRRGPATAPGAGEIDRLLGENGFH</sequence>
<dbReference type="InterPro" id="IPR029056">
    <property type="entry name" value="Ribokinase-like"/>
</dbReference>
<dbReference type="SUPFAM" id="SSF53613">
    <property type="entry name" value="Ribokinase-like"/>
    <property type="match status" value="1"/>
</dbReference>
<dbReference type="Gene3D" id="3.40.1190.20">
    <property type="match status" value="1"/>
</dbReference>
<organism evidence="4 5">
    <name type="scientific">Pseudomonas fragi</name>
    <dbReference type="NCBI Taxonomy" id="296"/>
    <lineage>
        <taxon>Bacteria</taxon>
        <taxon>Pseudomonadati</taxon>
        <taxon>Pseudomonadota</taxon>
        <taxon>Gammaproteobacteria</taxon>
        <taxon>Pseudomonadales</taxon>
        <taxon>Pseudomonadaceae</taxon>
        <taxon>Pseudomonas</taxon>
    </lineage>
</organism>
<dbReference type="Pfam" id="PF00294">
    <property type="entry name" value="PfkB"/>
    <property type="match status" value="1"/>
</dbReference>
<dbReference type="PANTHER" id="PTHR10584">
    <property type="entry name" value="SUGAR KINASE"/>
    <property type="match status" value="1"/>
</dbReference>
<dbReference type="InterPro" id="IPR011611">
    <property type="entry name" value="PfkB_dom"/>
</dbReference>
<dbReference type="Proteomes" id="UP000330809">
    <property type="component" value="Unassembled WGS sequence"/>
</dbReference>